<evidence type="ECO:0000313" key="1">
    <source>
        <dbReference type="EMBL" id="AST59127.1"/>
    </source>
</evidence>
<name>A0A223I389_THETR</name>
<dbReference type="InterPro" id="IPR008763">
    <property type="entry name" value="Peptidase_S55"/>
</dbReference>
<dbReference type="InterPro" id="IPR014219">
    <property type="entry name" value="SpoIVB"/>
</dbReference>
<protein>
    <submittedName>
        <fullName evidence="1">Stage IV sporulation protein B</fullName>
    </submittedName>
</protein>
<accession>A0A223I389</accession>
<dbReference type="SUPFAM" id="SSF50156">
    <property type="entry name" value="PDZ domain-like"/>
    <property type="match status" value="1"/>
</dbReference>
<dbReference type="InterPro" id="IPR009003">
    <property type="entry name" value="Peptidase_S1_PA"/>
</dbReference>
<dbReference type="Gene3D" id="2.30.42.10">
    <property type="match status" value="1"/>
</dbReference>
<dbReference type="SUPFAM" id="SSF50494">
    <property type="entry name" value="Trypsin-like serine proteases"/>
    <property type="match status" value="1"/>
</dbReference>
<evidence type="ECO:0000313" key="2">
    <source>
        <dbReference type="Proteomes" id="UP000214975"/>
    </source>
</evidence>
<dbReference type="AlphaFoldDB" id="A0A223I389"/>
<dbReference type="EMBL" id="CP016893">
    <property type="protein sequence ID" value="AST59127.1"/>
    <property type="molecule type" value="Genomic_DNA"/>
</dbReference>
<sequence length="436" mass="48668">MNRNKFKYLIFIFLSALIIYVNYIPAIKGIYQTPTYFKFFEGEKVNFNFNLPLKVGFYTDKKGIVKIINNDNKNILNLGKPFSVETLNRGKVNINFKLFGILPIKNVSVDVIPTINVIPGGQSIGVRLNTKGALVVGYSDIIGTDDRIYSPYREGKIQIGDIILEVNNIKISCADDITNIINNQKGLPVTLKINRKGNIVYAKIHPVLAKEDEKYKLGLWVRDHTAGIGTLTFYSTDKRFYAALGHAITDVDTGDILSVNNGQIMKSRIISINKGKRSSPGELRGIFLEEVDNIGNIEKNTEYGIYGKVYNNINDMVGKPIPIGYQSQVKEGSAKILTTIDNTGVKEFDIQIVKKVEQKNPNQKGMIIKVVDKDLLNKTGGIVQGMSGSPIIQNGKLIGAVTHVFVNDPSKGYAVYVEWMINEMKNLQSDKNVFYN</sequence>
<dbReference type="RefSeq" id="WP_094398053.1">
    <property type="nucleotide sequence ID" value="NZ_CP016893.1"/>
</dbReference>
<organism evidence="1 2">
    <name type="scientific">Thermoanaerobacterium thermosaccharolyticum</name>
    <name type="common">Clostridium thermosaccharolyticum</name>
    <dbReference type="NCBI Taxonomy" id="1517"/>
    <lineage>
        <taxon>Bacteria</taxon>
        <taxon>Bacillati</taxon>
        <taxon>Bacillota</taxon>
        <taxon>Clostridia</taxon>
        <taxon>Thermoanaerobacterales</taxon>
        <taxon>Thermoanaerobacteraceae</taxon>
        <taxon>Thermoanaerobacterium</taxon>
    </lineage>
</organism>
<gene>
    <name evidence="1" type="ORF">Thert_03399</name>
</gene>
<dbReference type="InterPro" id="IPR036034">
    <property type="entry name" value="PDZ_sf"/>
</dbReference>
<dbReference type="PROSITE" id="PS51494">
    <property type="entry name" value="SPOIVB"/>
    <property type="match status" value="1"/>
</dbReference>
<proteinExistence type="predicted"/>
<dbReference type="NCBIfam" id="TIGR02860">
    <property type="entry name" value="spore_IV_B"/>
    <property type="match status" value="1"/>
</dbReference>
<reference evidence="1 2" key="1">
    <citation type="submission" date="2016-08" db="EMBL/GenBank/DDBJ databases">
        <title>A novel genetic cassette of butanologenic Thermoanaerobacterium thermosaccharolyticum that directly convert cellulose to butanol.</title>
        <authorList>
            <person name="Li T."/>
            <person name="He J."/>
        </authorList>
    </citation>
    <scope>NUCLEOTIDE SEQUENCE [LARGE SCALE GENOMIC DNA]</scope>
    <source>
        <strain evidence="1 2">TG57</strain>
    </source>
</reference>
<dbReference type="SMART" id="SM00228">
    <property type="entry name" value="PDZ"/>
    <property type="match status" value="1"/>
</dbReference>
<dbReference type="Pfam" id="PF05580">
    <property type="entry name" value="Peptidase_S55"/>
    <property type="match status" value="1"/>
</dbReference>
<dbReference type="InterPro" id="IPR001478">
    <property type="entry name" value="PDZ"/>
</dbReference>
<dbReference type="Proteomes" id="UP000214975">
    <property type="component" value="Chromosome"/>
</dbReference>